<keyword evidence="7" id="KW-0274">FAD</keyword>
<evidence type="ECO:0000256" key="9">
    <source>
        <dbReference type="ARBA" id="ARBA00023204"/>
    </source>
</evidence>
<dbReference type="EC" id="4.1.99.3" evidence="3"/>
<dbReference type="SUPFAM" id="SSF52425">
    <property type="entry name" value="Cryptochrome/photolyase, N-terminal domain"/>
    <property type="match status" value="1"/>
</dbReference>
<dbReference type="GO" id="GO:0003677">
    <property type="term" value="F:DNA binding"/>
    <property type="evidence" value="ECO:0007669"/>
    <property type="project" value="UniProtKB-KW"/>
</dbReference>
<evidence type="ECO:0000256" key="1">
    <source>
        <dbReference type="ARBA" id="ARBA00001974"/>
    </source>
</evidence>
<dbReference type="PANTHER" id="PTHR10211">
    <property type="entry name" value="DEOXYRIBODIPYRIMIDINE PHOTOLYASE"/>
    <property type="match status" value="1"/>
</dbReference>
<gene>
    <name evidence="14" type="ORF">Tpal_1189</name>
</gene>
<dbReference type="PROSITE" id="PS01083">
    <property type="entry name" value="DNA_PHOTOLYASES_2_1"/>
    <property type="match status" value="1"/>
</dbReference>
<dbReference type="EMBL" id="FJNE01000003">
    <property type="protein sequence ID" value="CZQ89874.1"/>
    <property type="molecule type" value="Genomic_DNA"/>
</dbReference>
<evidence type="ECO:0000256" key="8">
    <source>
        <dbReference type="ARBA" id="ARBA00023125"/>
    </source>
</evidence>
<dbReference type="OrthoDB" id="9772484at2"/>
<sequence>MILEERIKRLNDKGVVQAPYVVYWMQSSQRAEDNHALEYAISQANALEKPLLVYFGITDSFPEANERHYYFMLEGLKEVNAALAKRGIGMLIRHISPEKGALEIASFAALMVVDRGYLRVERQWREFLAQKAACPVIQVETNVIVPVEAASPKEEYSAYTLRLKLNKQLERFILPLSERTVKHPSIQLELPFEAYAVEDIDKANAGLDIDRTVKRVPFYQGGTSQAKAMLEDFIENKLARYSELKNQPGEEYTSGLSPYLHFGQISPLYIYDRLLSEEGEGKKVFLEELIVRRELAMNFAFYNEKYDSYEAMPDWAKKTLDKHLTDQRDYLYTCGELERSRTHDDYWNAAQTEMVLTGKMNGYMRMYWGKKILEWSNTPEEAFNRAIQLNNKYNLDGRDPNGYAGVAWCFGKNDRPWGERAIFGMVRYMNDKGLKRKFDMDKYLEKVAALQRQSG</sequence>
<dbReference type="InterPro" id="IPR006050">
    <property type="entry name" value="DNA_photolyase_N"/>
</dbReference>
<dbReference type="InterPro" id="IPR032673">
    <property type="entry name" value="DNA_photolyase_2_CS"/>
</dbReference>
<evidence type="ECO:0000259" key="13">
    <source>
        <dbReference type="PROSITE" id="PS51645"/>
    </source>
</evidence>
<dbReference type="InterPro" id="IPR052219">
    <property type="entry name" value="Photolyase_Class-2"/>
</dbReference>
<name>A0A143YIM6_9LACT</name>
<dbReference type="STRING" id="140314.SAMN04488076_11232"/>
<evidence type="ECO:0000313" key="15">
    <source>
        <dbReference type="Proteomes" id="UP000242754"/>
    </source>
</evidence>
<dbReference type="Gene3D" id="1.10.579.10">
    <property type="entry name" value="DNA Cyclobutane Dipyrimidine Photolyase, subunit A, domain 3"/>
    <property type="match status" value="1"/>
</dbReference>
<evidence type="ECO:0000313" key="14">
    <source>
        <dbReference type="EMBL" id="CZQ89874.1"/>
    </source>
</evidence>
<evidence type="ECO:0000256" key="5">
    <source>
        <dbReference type="ARBA" id="ARBA00022630"/>
    </source>
</evidence>
<dbReference type="PROSITE" id="PS51645">
    <property type="entry name" value="PHR_CRY_ALPHA_BETA"/>
    <property type="match status" value="1"/>
</dbReference>
<dbReference type="Pfam" id="PF00875">
    <property type="entry name" value="DNA_photolyase"/>
    <property type="match status" value="1"/>
</dbReference>
<dbReference type="GO" id="GO:0000719">
    <property type="term" value="P:photoreactive repair"/>
    <property type="evidence" value="ECO:0007669"/>
    <property type="project" value="TreeGrafter"/>
</dbReference>
<keyword evidence="5" id="KW-0285">Flavoprotein</keyword>
<dbReference type="Proteomes" id="UP000242754">
    <property type="component" value="Unassembled WGS sequence"/>
</dbReference>
<dbReference type="RefSeq" id="WP_087032493.1">
    <property type="nucleotide sequence ID" value="NZ_FJNE01000003.1"/>
</dbReference>
<proteinExistence type="inferred from homology"/>
<evidence type="ECO:0000256" key="6">
    <source>
        <dbReference type="ARBA" id="ARBA00022763"/>
    </source>
</evidence>
<dbReference type="Gene3D" id="1.25.40.80">
    <property type="match status" value="1"/>
</dbReference>
<dbReference type="SUPFAM" id="SSF48173">
    <property type="entry name" value="Cryptochrome/photolyase FAD-binding domain"/>
    <property type="match status" value="1"/>
</dbReference>
<keyword evidence="6" id="KW-0227">DNA damage</keyword>
<evidence type="ECO:0000256" key="11">
    <source>
        <dbReference type="ARBA" id="ARBA00031671"/>
    </source>
</evidence>
<evidence type="ECO:0000256" key="2">
    <source>
        <dbReference type="ARBA" id="ARBA00006409"/>
    </source>
</evidence>
<evidence type="ECO:0000256" key="4">
    <source>
        <dbReference type="ARBA" id="ARBA00014046"/>
    </source>
</evidence>
<keyword evidence="8" id="KW-0238">DNA-binding</keyword>
<comment type="cofactor">
    <cofactor evidence="1">
        <name>FAD</name>
        <dbReference type="ChEBI" id="CHEBI:57692"/>
    </cofactor>
</comment>
<comment type="similarity">
    <text evidence="2">Belongs to the DNA photolyase class-2 family.</text>
</comment>
<keyword evidence="10 14" id="KW-0456">Lyase</keyword>
<keyword evidence="9" id="KW-0234">DNA repair</keyword>
<evidence type="ECO:0000256" key="12">
    <source>
        <dbReference type="ARBA" id="ARBA00033999"/>
    </source>
</evidence>
<dbReference type="InterPro" id="IPR036134">
    <property type="entry name" value="Crypto/Photolyase_FAD-like_sf"/>
</dbReference>
<dbReference type="InterPro" id="IPR036155">
    <property type="entry name" value="Crypto/Photolyase_N_sf"/>
</dbReference>
<keyword evidence="15" id="KW-1185">Reference proteome</keyword>
<dbReference type="PANTHER" id="PTHR10211:SF0">
    <property type="entry name" value="DEOXYRIBODIPYRIMIDINE PHOTO-LYASE"/>
    <property type="match status" value="1"/>
</dbReference>
<reference evidence="14 15" key="1">
    <citation type="submission" date="2016-02" db="EMBL/GenBank/DDBJ databases">
        <authorList>
            <person name="Wen L."/>
            <person name="He K."/>
            <person name="Yang H."/>
        </authorList>
    </citation>
    <scope>NUCLEOTIDE SEQUENCE [LARGE SCALE GENOMIC DNA]</scope>
    <source>
        <strain evidence="14">Trichococcus palustris</strain>
    </source>
</reference>
<dbReference type="FunFam" id="1.10.579.10:FF:000002">
    <property type="entry name" value="Deoxyribodipyrimidine photolyase"/>
    <property type="match status" value="1"/>
</dbReference>
<organism evidence="14 15">
    <name type="scientific">Trichococcus palustris</name>
    <dbReference type="NCBI Taxonomy" id="140314"/>
    <lineage>
        <taxon>Bacteria</taxon>
        <taxon>Bacillati</taxon>
        <taxon>Bacillota</taxon>
        <taxon>Bacilli</taxon>
        <taxon>Lactobacillales</taxon>
        <taxon>Carnobacteriaceae</taxon>
        <taxon>Trichococcus</taxon>
    </lineage>
</organism>
<dbReference type="AlphaFoldDB" id="A0A143YIM6"/>
<feature type="domain" description="Photolyase/cryptochrome alpha/beta" evidence="13">
    <location>
        <begin position="19"/>
        <end position="147"/>
    </location>
</feature>
<dbReference type="InterPro" id="IPR014729">
    <property type="entry name" value="Rossmann-like_a/b/a_fold"/>
</dbReference>
<evidence type="ECO:0000256" key="10">
    <source>
        <dbReference type="ARBA" id="ARBA00023239"/>
    </source>
</evidence>
<dbReference type="Gene3D" id="3.40.50.620">
    <property type="entry name" value="HUPs"/>
    <property type="match status" value="1"/>
</dbReference>
<comment type="catalytic activity">
    <reaction evidence="12">
        <text>cyclobutadipyrimidine (in DNA) = 2 pyrimidine residues (in DNA).</text>
        <dbReference type="EC" id="4.1.99.3"/>
    </reaction>
</comment>
<accession>A0A143YIM6</accession>
<dbReference type="GO" id="GO:0003904">
    <property type="term" value="F:deoxyribodipyrimidine photo-lyase activity"/>
    <property type="evidence" value="ECO:0007669"/>
    <property type="project" value="UniProtKB-EC"/>
</dbReference>
<protein>
    <recommendedName>
        <fullName evidence="4">Deoxyribodipyrimidine photo-lyase</fullName>
        <ecNumber evidence="3">4.1.99.3</ecNumber>
    </recommendedName>
    <alternativeName>
        <fullName evidence="11">DNA photolyase</fullName>
    </alternativeName>
</protein>
<evidence type="ECO:0000256" key="7">
    <source>
        <dbReference type="ARBA" id="ARBA00022827"/>
    </source>
</evidence>
<evidence type="ECO:0000256" key="3">
    <source>
        <dbReference type="ARBA" id="ARBA00013149"/>
    </source>
</evidence>